<dbReference type="RefSeq" id="XP_024724807.1">
    <property type="nucleotide sequence ID" value="XM_024869723.1"/>
</dbReference>
<evidence type="ECO:0000256" key="2">
    <source>
        <dbReference type="ARBA" id="ARBA00038188"/>
    </source>
</evidence>
<organism evidence="4 5">
    <name type="scientific">Amorphotheca resinae ATCC 22711</name>
    <dbReference type="NCBI Taxonomy" id="857342"/>
    <lineage>
        <taxon>Eukaryota</taxon>
        <taxon>Fungi</taxon>
        <taxon>Dikarya</taxon>
        <taxon>Ascomycota</taxon>
        <taxon>Pezizomycotina</taxon>
        <taxon>Leotiomycetes</taxon>
        <taxon>Helotiales</taxon>
        <taxon>Amorphothecaceae</taxon>
        <taxon>Amorphotheca</taxon>
    </lineage>
</organism>
<accession>A0A2T3BD32</accession>
<comment type="similarity">
    <text evidence="2">Belongs to the class I-like SAM-binding methyltransferase superfamily. Erg6/SMT family.</text>
</comment>
<reference evidence="4 5" key="1">
    <citation type="journal article" date="2018" name="New Phytol.">
        <title>Comparative genomics and transcriptomics depict ericoid mycorrhizal fungi as versatile saprotrophs and plant mutualists.</title>
        <authorList>
            <person name="Martino E."/>
            <person name="Morin E."/>
            <person name="Grelet G.A."/>
            <person name="Kuo A."/>
            <person name="Kohler A."/>
            <person name="Daghino S."/>
            <person name="Barry K.W."/>
            <person name="Cichocki N."/>
            <person name="Clum A."/>
            <person name="Dockter R.B."/>
            <person name="Hainaut M."/>
            <person name="Kuo R.C."/>
            <person name="LaButti K."/>
            <person name="Lindahl B.D."/>
            <person name="Lindquist E.A."/>
            <person name="Lipzen A."/>
            <person name="Khouja H.R."/>
            <person name="Magnuson J."/>
            <person name="Murat C."/>
            <person name="Ohm R.A."/>
            <person name="Singer S.W."/>
            <person name="Spatafora J.W."/>
            <person name="Wang M."/>
            <person name="Veneault-Fourrey C."/>
            <person name="Henrissat B."/>
            <person name="Grigoriev I.V."/>
            <person name="Martin F.M."/>
            <person name="Perotto S."/>
        </authorList>
    </citation>
    <scope>NUCLEOTIDE SEQUENCE [LARGE SCALE GENOMIC DNA]</scope>
    <source>
        <strain evidence="4 5">ATCC 22711</strain>
    </source>
</reference>
<evidence type="ECO:0000256" key="1">
    <source>
        <dbReference type="ARBA" id="ARBA00022679"/>
    </source>
</evidence>
<dbReference type="InterPro" id="IPR050447">
    <property type="entry name" value="Erg6_SMT_methyltransf"/>
</dbReference>
<dbReference type="SUPFAM" id="SSF53335">
    <property type="entry name" value="S-adenosyl-L-methionine-dependent methyltransferases"/>
    <property type="match status" value="1"/>
</dbReference>
<dbReference type="Pfam" id="PF13847">
    <property type="entry name" value="Methyltransf_31"/>
    <property type="match status" value="1"/>
</dbReference>
<dbReference type="PANTHER" id="PTHR44068">
    <property type="entry name" value="ZGC:194242"/>
    <property type="match status" value="1"/>
</dbReference>
<dbReference type="Proteomes" id="UP000241818">
    <property type="component" value="Unassembled WGS sequence"/>
</dbReference>
<name>A0A2T3BD32_AMORE</name>
<dbReference type="OrthoDB" id="540004at2759"/>
<gene>
    <name evidence="4" type="ORF">M430DRAFT_92627</name>
</gene>
<dbReference type="AlphaFoldDB" id="A0A2T3BD32"/>
<dbReference type="Gene3D" id="3.40.50.150">
    <property type="entry name" value="Vaccinia Virus protein VP39"/>
    <property type="match status" value="1"/>
</dbReference>
<dbReference type="GeneID" id="36577804"/>
<feature type="domain" description="Methyltransferase" evidence="3">
    <location>
        <begin position="70"/>
        <end position="221"/>
    </location>
</feature>
<dbReference type="GO" id="GO:0005783">
    <property type="term" value="C:endoplasmic reticulum"/>
    <property type="evidence" value="ECO:0007669"/>
    <property type="project" value="TreeGrafter"/>
</dbReference>
<dbReference type="InterPro" id="IPR025714">
    <property type="entry name" value="Methyltranfer_dom"/>
</dbReference>
<evidence type="ECO:0000313" key="5">
    <source>
        <dbReference type="Proteomes" id="UP000241818"/>
    </source>
</evidence>
<dbReference type="InterPro" id="IPR029063">
    <property type="entry name" value="SAM-dependent_MTases_sf"/>
</dbReference>
<evidence type="ECO:0000313" key="4">
    <source>
        <dbReference type="EMBL" id="PSS27282.1"/>
    </source>
</evidence>
<evidence type="ECO:0000259" key="3">
    <source>
        <dbReference type="Pfam" id="PF13847"/>
    </source>
</evidence>
<dbReference type="PANTHER" id="PTHR44068:SF1">
    <property type="entry name" value="HYPOTHETICAL LOC100005854"/>
    <property type="match status" value="1"/>
</dbReference>
<dbReference type="GO" id="GO:0006696">
    <property type="term" value="P:ergosterol biosynthetic process"/>
    <property type="evidence" value="ECO:0007669"/>
    <property type="project" value="TreeGrafter"/>
</dbReference>
<dbReference type="InParanoid" id="A0A2T3BD32"/>
<sequence>MASSDQEPLINPNRSLQSYYASLESRIGYRLVLGGTRHFGYYNAGTYWPFPISGALRAMEDHLFDTLGLEKGAQVLDAGCGVGHVAIHLAQRGLLMQGIDVVERHIQRARRNIKAAGLENAITVRKMDYHHLEGFADEIFDGAYTMETFVHATDPEAALAEFYRVLKPGGTMALYEYDHSNLNSAPNYLKESMKKINEYASMPSHARFDKGVLQKMLVEAGFMDVVVKDLTANVTPMLRLFFVLAYIPYLIIKFLGLEAWFVNTVAGVEGYRGRQFCRYVAVSARKTSDESSISGGVRERKKT</sequence>
<keyword evidence="5" id="KW-1185">Reference proteome</keyword>
<proteinExistence type="inferred from homology"/>
<protein>
    <recommendedName>
        <fullName evidence="3">Methyltransferase domain-containing protein</fullName>
    </recommendedName>
</protein>
<keyword evidence="1" id="KW-0808">Transferase</keyword>
<dbReference type="GO" id="GO:0003838">
    <property type="term" value="F:sterol 24-C-methyltransferase activity"/>
    <property type="evidence" value="ECO:0007669"/>
    <property type="project" value="TreeGrafter"/>
</dbReference>
<dbReference type="CDD" id="cd02440">
    <property type="entry name" value="AdoMet_MTases"/>
    <property type="match status" value="1"/>
</dbReference>
<dbReference type="STRING" id="857342.A0A2T3BD32"/>
<dbReference type="EMBL" id="KZ679006">
    <property type="protein sequence ID" value="PSS27282.1"/>
    <property type="molecule type" value="Genomic_DNA"/>
</dbReference>